<dbReference type="EMBL" id="AEAG01001496">
    <property type="protein sequence ID" value="EGH25662.1"/>
    <property type="molecule type" value="Genomic_DNA"/>
</dbReference>
<dbReference type="GO" id="GO:0008168">
    <property type="term" value="F:methyltransferase activity"/>
    <property type="evidence" value="ECO:0007669"/>
    <property type="project" value="UniProtKB-KW"/>
</dbReference>
<keyword evidence="2" id="KW-0808">Transferase</keyword>
<feature type="non-terminal residue" evidence="2">
    <location>
        <position position="1"/>
    </location>
</feature>
<evidence type="ECO:0000313" key="2">
    <source>
        <dbReference type="EMBL" id="EGH25662.1"/>
    </source>
</evidence>
<dbReference type="Proteomes" id="UP000003465">
    <property type="component" value="Unassembled WGS sequence"/>
</dbReference>
<comment type="caution">
    <text evidence="2">The sequence shown here is derived from an EMBL/GenBank/DDBJ whole genome shotgun (WGS) entry which is preliminary data.</text>
</comment>
<gene>
    <name evidence="2" type="ORF">PSYMO_31297</name>
</gene>
<feature type="non-terminal residue" evidence="2">
    <location>
        <position position="233"/>
    </location>
</feature>
<evidence type="ECO:0000313" key="3">
    <source>
        <dbReference type="Proteomes" id="UP000003465"/>
    </source>
</evidence>
<evidence type="ECO:0000256" key="1">
    <source>
        <dbReference type="SAM" id="MobiDB-lite"/>
    </source>
</evidence>
<sequence length="233" mass="23854">TSYPKGGAFSVVSPVIAPATHQGSDRINDPLEPLPTITCANRGELTLISPTLIQSGYGEREGQQPRVPGIDQPLGTVVAGGIKHALTSSILVGAGGPVYAGKPVATDQPVGALMTRNHRAVATAFMAQMNGGFNTTHAKGVDEPMTTVTNTGSQQQLVAANLVNLRGNCDARDVNDPLHTISAGGQHHGLVTAFMERQFGASVGQPLDGPAPTVTAGGGGKSSVVSLRLSPEH</sequence>
<dbReference type="GO" id="GO:0032259">
    <property type="term" value="P:methylation"/>
    <property type="evidence" value="ECO:0007669"/>
    <property type="project" value="UniProtKB-KW"/>
</dbReference>
<dbReference type="AlphaFoldDB" id="A0A656GIK3"/>
<keyword evidence="2" id="KW-0489">Methyltransferase</keyword>
<name>A0A656GIK3_PSEA0</name>
<feature type="region of interest" description="Disordered" evidence="1">
    <location>
        <begin position="204"/>
        <end position="233"/>
    </location>
</feature>
<proteinExistence type="predicted"/>
<organism evidence="2 3">
    <name type="scientific">Pseudomonas amygdali pv. mori str. 301020</name>
    <dbReference type="NCBI Taxonomy" id="629261"/>
    <lineage>
        <taxon>Bacteria</taxon>
        <taxon>Pseudomonadati</taxon>
        <taxon>Pseudomonadota</taxon>
        <taxon>Gammaproteobacteria</taxon>
        <taxon>Pseudomonadales</taxon>
        <taxon>Pseudomonadaceae</taxon>
        <taxon>Pseudomonas</taxon>
        <taxon>Pseudomonas amygdali</taxon>
    </lineage>
</organism>
<accession>A0A656GIK3</accession>
<protein>
    <submittedName>
        <fullName evidence="2">C-5 cytosine-specific DNA methylase</fullName>
    </submittedName>
</protein>
<reference evidence="2 3" key="1">
    <citation type="journal article" date="2011" name="PLoS Pathog.">
        <title>Dynamic evolution of pathogenicity revealed by sequencing and comparative genomics of 19 Pseudomonas syringae isolates.</title>
        <authorList>
            <person name="Baltrus D.A."/>
            <person name="Nishimura M.T."/>
            <person name="Romanchuk A."/>
            <person name="Chang J.H."/>
            <person name="Mukhtar M.S."/>
            <person name="Cherkis K."/>
            <person name="Roach J."/>
            <person name="Grant S.R."/>
            <person name="Jones C.D."/>
            <person name="Dangl J.L."/>
        </authorList>
    </citation>
    <scope>NUCLEOTIDE SEQUENCE [LARGE SCALE GENOMIC DNA]</scope>
    <source>
        <strain evidence="2 3">301020</strain>
    </source>
</reference>